<keyword evidence="1" id="KW-0812">Transmembrane</keyword>
<dbReference type="PIRSF" id="PIRSF019083">
    <property type="entry name" value="UCP019083_VanZ"/>
    <property type="match status" value="1"/>
</dbReference>
<dbReference type="Pfam" id="PF04892">
    <property type="entry name" value="VanZ"/>
    <property type="match status" value="1"/>
</dbReference>
<keyword evidence="1" id="KW-0472">Membrane</keyword>
<accession>A0ABV6J4R9</accession>
<name>A0ABV6J4R9_9BACL</name>
<evidence type="ECO:0000313" key="3">
    <source>
        <dbReference type="EMBL" id="MFC0390867.1"/>
    </source>
</evidence>
<feature type="transmembrane region" description="Helical" evidence="1">
    <location>
        <begin position="161"/>
        <end position="178"/>
    </location>
</feature>
<comment type="caution">
    <text evidence="3">The sequence shown here is derived from an EMBL/GenBank/DDBJ whole genome shotgun (WGS) entry which is preliminary data.</text>
</comment>
<dbReference type="EMBL" id="JBHLVF010000010">
    <property type="protein sequence ID" value="MFC0390867.1"/>
    <property type="molecule type" value="Genomic_DNA"/>
</dbReference>
<organism evidence="3 4">
    <name type="scientific">Paenibacillus mendelii</name>
    <dbReference type="NCBI Taxonomy" id="206163"/>
    <lineage>
        <taxon>Bacteria</taxon>
        <taxon>Bacillati</taxon>
        <taxon>Bacillota</taxon>
        <taxon>Bacilli</taxon>
        <taxon>Bacillales</taxon>
        <taxon>Paenibacillaceae</taxon>
        <taxon>Paenibacillus</taxon>
    </lineage>
</organism>
<protein>
    <submittedName>
        <fullName evidence="3">VanZ family protein</fullName>
    </submittedName>
</protein>
<dbReference type="Proteomes" id="UP001589818">
    <property type="component" value="Unassembled WGS sequence"/>
</dbReference>
<reference evidence="3 4" key="1">
    <citation type="submission" date="2024-09" db="EMBL/GenBank/DDBJ databases">
        <authorList>
            <person name="Sun Q."/>
            <person name="Mori K."/>
        </authorList>
    </citation>
    <scope>NUCLEOTIDE SEQUENCE [LARGE SCALE GENOMIC DNA]</scope>
    <source>
        <strain evidence="3 4">CCM 4839</strain>
    </source>
</reference>
<dbReference type="InterPro" id="IPR016747">
    <property type="entry name" value="Phosphotransbutyrylase"/>
</dbReference>
<dbReference type="RefSeq" id="WP_204818444.1">
    <property type="nucleotide sequence ID" value="NZ_JANHOF010000004.1"/>
</dbReference>
<evidence type="ECO:0000313" key="4">
    <source>
        <dbReference type="Proteomes" id="UP001589818"/>
    </source>
</evidence>
<dbReference type="NCBIfam" id="NF037970">
    <property type="entry name" value="vanZ_1"/>
    <property type="match status" value="1"/>
</dbReference>
<feature type="domain" description="VanZ-like" evidence="2">
    <location>
        <begin position="29"/>
        <end position="172"/>
    </location>
</feature>
<feature type="transmembrane region" description="Helical" evidence="1">
    <location>
        <begin position="98"/>
        <end position="117"/>
    </location>
</feature>
<evidence type="ECO:0000259" key="2">
    <source>
        <dbReference type="Pfam" id="PF04892"/>
    </source>
</evidence>
<keyword evidence="4" id="KW-1185">Reference proteome</keyword>
<feature type="transmembrane region" description="Helical" evidence="1">
    <location>
        <begin position="21"/>
        <end position="41"/>
    </location>
</feature>
<keyword evidence="1" id="KW-1133">Transmembrane helix</keyword>
<gene>
    <name evidence="3" type="ORF">ACFFJ8_05725</name>
</gene>
<dbReference type="InterPro" id="IPR006976">
    <property type="entry name" value="VanZ-like"/>
</dbReference>
<proteinExistence type="predicted"/>
<sequence>MNTILSAVLPSIRPGGIAIRSISRWLALAALIGWTALLFGFSSQSYSSQTIQPWLKSVIAKDRLAQVVPKISVTYDQAVIDAKEEPFRFVEFLFRKSAHLFVYAVLGGLAFITFLSWLHRKSHVWGISFVYIAIVSSLDEWNQSYTSMRTSTWQDVGVDCIGGWIGMTAASIMTVLMLKQGSPWRWPSRGS</sequence>
<evidence type="ECO:0000256" key="1">
    <source>
        <dbReference type="SAM" id="Phobius"/>
    </source>
</evidence>